<dbReference type="Pfam" id="PF00849">
    <property type="entry name" value="PseudoU_synth_2"/>
    <property type="match status" value="1"/>
</dbReference>
<dbReference type="InterPro" id="IPR006225">
    <property type="entry name" value="PsdUridine_synth_RluC/D"/>
</dbReference>
<feature type="domain" description="RNA-binding S4" evidence="8">
    <location>
        <begin position="13"/>
        <end position="77"/>
    </location>
</feature>
<dbReference type="PATRIC" id="fig|398512.5.peg.1794"/>
<dbReference type="eggNOG" id="COG0564">
    <property type="taxonomic scope" value="Bacteria"/>
</dbReference>
<dbReference type="Gene3D" id="3.30.2350.10">
    <property type="entry name" value="Pseudouridine synthase"/>
    <property type="match status" value="1"/>
</dbReference>
<sequence>MEEIKLVADTMDIRIDSWVSEKLPEYSRTYVKKLIDNESVMVNGKKVKSNYKLKSNDEVTILVPDPVKLDVEAEKIDMDIVYEDKDILVINKPKGMVVHPAVGNYTGTLVNGLMDYCGDDLSDINGVIRPGIVHRIDKDTSGLLVVAKNNISHERLTEMLKSHDIKRVYYAVVDGVIREESGKIDAPIGRHPVDRKKMAVNTKNGRHAVTYFKVLERFQDATLIEVRLETGRTHQIRVHMSYIGFPVMGDEVYGRRNKSIDTDGQVLHAKILEFVHPVSCENMRFEVDLPEYFKEVLKLKEFSQN</sequence>
<dbReference type="SMART" id="SM00363">
    <property type="entry name" value="S4"/>
    <property type="match status" value="1"/>
</dbReference>
<dbReference type="PROSITE" id="PS01129">
    <property type="entry name" value="PSI_RLU"/>
    <property type="match status" value="1"/>
</dbReference>
<comment type="caution">
    <text evidence="9">The sequence shown here is derived from an EMBL/GenBank/DDBJ whole genome shotgun (WGS) entry which is preliminary data.</text>
</comment>
<feature type="active site" evidence="5">
    <location>
        <position position="137"/>
    </location>
</feature>
<evidence type="ECO:0000313" key="9">
    <source>
        <dbReference type="EMBL" id="KNY26462.1"/>
    </source>
</evidence>
<evidence type="ECO:0000256" key="1">
    <source>
        <dbReference type="ARBA" id="ARBA00000073"/>
    </source>
</evidence>
<keyword evidence="10" id="KW-1185">Reference proteome</keyword>
<dbReference type="PROSITE" id="PS50889">
    <property type="entry name" value="S4"/>
    <property type="match status" value="1"/>
</dbReference>
<protein>
    <recommendedName>
        <fullName evidence="7">Pseudouridine synthase</fullName>
        <ecNumber evidence="7">5.4.99.-</ecNumber>
    </recommendedName>
</protein>
<dbReference type="Gene3D" id="3.10.290.10">
    <property type="entry name" value="RNA-binding S4 domain"/>
    <property type="match status" value="1"/>
</dbReference>
<dbReference type="SUPFAM" id="SSF55120">
    <property type="entry name" value="Pseudouridine synthase"/>
    <property type="match status" value="1"/>
</dbReference>
<evidence type="ECO:0000256" key="5">
    <source>
        <dbReference type="PIRSR" id="PIRSR606225-1"/>
    </source>
</evidence>
<keyword evidence="3 6" id="KW-0694">RNA-binding</keyword>
<evidence type="ECO:0000313" key="10">
    <source>
        <dbReference type="Proteomes" id="UP000036923"/>
    </source>
</evidence>
<dbReference type="GO" id="GO:0000455">
    <property type="term" value="P:enzyme-directed rRNA pseudouridine synthesis"/>
    <property type="evidence" value="ECO:0007669"/>
    <property type="project" value="TreeGrafter"/>
</dbReference>
<organism evidence="9 10">
    <name type="scientific">Pseudobacteroides cellulosolvens ATCC 35603 = DSM 2933</name>
    <dbReference type="NCBI Taxonomy" id="398512"/>
    <lineage>
        <taxon>Bacteria</taxon>
        <taxon>Bacillati</taxon>
        <taxon>Bacillota</taxon>
        <taxon>Clostridia</taxon>
        <taxon>Eubacteriales</taxon>
        <taxon>Oscillospiraceae</taxon>
        <taxon>Pseudobacteroides</taxon>
    </lineage>
</organism>
<dbReference type="GO" id="GO:0120159">
    <property type="term" value="F:rRNA pseudouridine synthase activity"/>
    <property type="evidence" value="ECO:0007669"/>
    <property type="project" value="UniProtKB-ARBA"/>
</dbReference>
<dbReference type="PANTHER" id="PTHR21600">
    <property type="entry name" value="MITOCHONDRIAL RNA PSEUDOURIDINE SYNTHASE"/>
    <property type="match status" value="1"/>
</dbReference>
<dbReference type="CDD" id="cd00165">
    <property type="entry name" value="S4"/>
    <property type="match status" value="1"/>
</dbReference>
<dbReference type="RefSeq" id="WP_036941276.1">
    <property type="nucleotide sequence ID" value="NZ_JQKC01000015.1"/>
</dbReference>
<dbReference type="NCBIfam" id="TIGR00005">
    <property type="entry name" value="rluA_subfam"/>
    <property type="match status" value="1"/>
</dbReference>
<comment type="similarity">
    <text evidence="2 7">Belongs to the pseudouridine synthase RluA family.</text>
</comment>
<proteinExistence type="inferred from homology"/>
<evidence type="ECO:0000256" key="6">
    <source>
        <dbReference type="PROSITE-ProRule" id="PRU00182"/>
    </source>
</evidence>
<dbReference type="GO" id="GO:0003723">
    <property type="term" value="F:RNA binding"/>
    <property type="evidence" value="ECO:0007669"/>
    <property type="project" value="UniProtKB-KW"/>
</dbReference>
<dbReference type="Pfam" id="PF01479">
    <property type="entry name" value="S4"/>
    <property type="match status" value="1"/>
</dbReference>
<dbReference type="InterPro" id="IPR006145">
    <property type="entry name" value="PsdUridine_synth_RsuA/RluA"/>
</dbReference>
<dbReference type="EC" id="5.4.99.-" evidence="7"/>
<evidence type="ECO:0000259" key="8">
    <source>
        <dbReference type="SMART" id="SM00363"/>
    </source>
</evidence>
<dbReference type="FunFam" id="3.30.2350.10:FF:000006">
    <property type="entry name" value="Pseudouridine synthase"/>
    <property type="match status" value="1"/>
</dbReference>
<dbReference type="InterPro" id="IPR006224">
    <property type="entry name" value="PsdUridine_synth_RluA-like_CS"/>
</dbReference>
<dbReference type="OrthoDB" id="9807829at2"/>
<dbReference type="InterPro" id="IPR002942">
    <property type="entry name" value="S4_RNA-bd"/>
</dbReference>
<dbReference type="InterPro" id="IPR036986">
    <property type="entry name" value="S4_RNA-bd_sf"/>
</dbReference>
<comment type="catalytic activity">
    <reaction evidence="1 7">
        <text>a uridine in RNA = a pseudouridine in RNA</text>
        <dbReference type="Rhea" id="RHEA:48348"/>
        <dbReference type="Rhea" id="RHEA-COMP:12068"/>
        <dbReference type="Rhea" id="RHEA-COMP:12069"/>
        <dbReference type="ChEBI" id="CHEBI:65314"/>
        <dbReference type="ChEBI" id="CHEBI:65315"/>
    </reaction>
</comment>
<evidence type="ECO:0000256" key="7">
    <source>
        <dbReference type="RuleBase" id="RU362028"/>
    </source>
</evidence>
<evidence type="ECO:0000256" key="3">
    <source>
        <dbReference type="ARBA" id="ARBA00022884"/>
    </source>
</evidence>
<dbReference type="InterPro" id="IPR050188">
    <property type="entry name" value="RluA_PseudoU_synthase"/>
</dbReference>
<dbReference type="InterPro" id="IPR020103">
    <property type="entry name" value="PsdUridine_synth_cat_dom_sf"/>
</dbReference>
<dbReference type="Proteomes" id="UP000036923">
    <property type="component" value="Unassembled WGS sequence"/>
</dbReference>
<dbReference type="SUPFAM" id="SSF55174">
    <property type="entry name" value="Alpha-L RNA-binding motif"/>
    <property type="match status" value="1"/>
</dbReference>
<comment type="function">
    <text evidence="7">Responsible for synthesis of pseudouridine from uracil.</text>
</comment>
<reference evidence="10" key="1">
    <citation type="submission" date="2015-07" db="EMBL/GenBank/DDBJ databases">
        <title>Near-Complete Genome Sequence of the Cellulolytic Bacterium Bacteroides (Pseudobacteroides) cellulosolvens ATCC 35603.</title>
        <authorList>
            <person name="Dassa B."/>
            <person name="Utturkar S.M."/>
            <person name="Klingeman D.M."/>
            <person name="Hurt R.A."/>
            <person name="Keller M."/>
            <person name="Xu J."/>
            <person name="Reddy Y.H.K."/>
            <person name="Borovok I."/>
            <person name="Grinberg I.R."/>
            <person name="Lamed R."/>
            <person name="Zhivin O."/>
            <person name="Bayer E.A."/>
            <person name="Brown S.D."/>
        </authorList>
    </citation>
    <scope>NUCLEOTIDE SEQUENCE [LARGE SCALE GENOMIC DNA]</scope>
    <source>
        <strain evidence="10">DSM 2933</strain>
    </source>
</reference>
<accession>A0A0L6JM32</accession>
<evidence type="ECO:0000256" key="2">
    <source>
        <dbReference type="ARBA" id="ARBA00010876"/>
    </source>
</evidence>
<evidence type="ECO:0000256" key="4">
    <source>
        <dbReference type="ARBA" id="ARBA00023235"/>
    </source>
</evidence>
<gene>
    <name evidence="9" type="ORF">Bccel_1724</name>
</gene>
<dbReference type="AlphaFoldDB" id="A0A0L6JM32"/>
<dbReference type="CDD" id="cd02869">
    <property type="entry name" value="PseudoU_synth_RluA_like"/>
    <property type="match status" value="1"/>
</dbReference>
<dbReference type="STRING" id="398512.Bccel_1724"/>
<name>A0A0L6JM32_9FIRM</name>
<dbReference type="EMBL" id="LGTC01000001">
    <property type="protein sequence ID" value="KNY26462.1"/>
    <property type="molecule type" value="Genomic_DNA"/>
</dbReference>
<keyword evidence="4 7" id="KW-0413">Isomerase</keyword>
<dbReference type="PANTHER" id="PTHR21600:SF44">
    <property type="entry name" value="RIBOSOMAL LARGE SUBUNIT PSEUDOURIDINE SYNTHASE D"/>
    <property type="match status" value="1"/>
</dbReference>